<evidence type="ECO:0000313" key="6">
    <source>
        <dbReference type="EMBL" id="GMA93581.1"/>
    </source>
</evidence>
<dbReference type="PROSITE" id="PS00211">
    <property type="entry name" value="ABC_TRANSPORTER_1"/>
    <property type="match status" value="1"/>
</dbReference>
<evidence type="ECO:0000256" key="1">
    <source>
        <dbReference type="ARBA" id="ARBA00005417"/>
    </source>
</evidence>
<organism evidence="6 7">
    <name type="scientific">Pseudolysinimonas kribbensis</name>
    <dbReference type="NCBI Taxonomy" id="433641"/>
    <lineage>
        <taxon>Bacteria</taxon>
        <taxon>Bacillati</taxon>
        <taxon>Actinomycetota</taxon>
        <taxon>Actinomycetes</taxon>
        <taxon>Micrococcales</taxon>
        <taxon>Microbacteriaceae</taxon>
        <taxon>Pseudolysinimonas</taxon>
    </lineage>
</organism>
<evidence type="ECO:0000256" key="4">
    <source>
        <dbReference type="ARBA" id="ARBA00022840"/>
    </source>
</evidence>
<reference evidence="7" key="1">
    <citation type="journal article" date="2019" name="Int. J. Syst. Evol. Microbiol.">
        <title>The Global Catalogue of Microorganisms (GCM) 10K type strain sequencing project: providing services to taxonomists for standard genome sequencing and annotation.</title>
        <authorList>
            <consortium name="The Broad Institute Genomics Platform"/>
            <consortium name="The Broad Institute Genome Sequencing Center for Infectious Disease"/>
            <person name="Wu L."/>
            <person name="Ma J."/>
        </authorList>
    </citation>
    <scope>NUCLEOTIDE SEQUENCE [LARGE SCALE GENOMIC DNA]</scope>
    <source>
        <strain evidence="7">NBRC 108894</strain>
    </source>
</reference>
<keyword evidence="2" id="KW-0813">Transport</keyword>
<dbReference type="Pfam" id="PF00005">
    <property type="entry name" value="ABC_tran"/>
    <property type="match status" value="1"/>
</dbReference>
<dbReference type="InterPro" id="IPR003593">
    <property type="entry name" value="AAA+_ATPase"/>
</dbReference>
<dbReference type="InterPro" id="IPR017871">
    <property type="entry name" value="ABC_transporter-like_CS"/>
</dbReference>
<gene>
    <name evidence="6" type="ORF">GCM10025881_04050</name>
</gene>
<comment type="similarity">
    <text evidence="1">Belongs to the ABC transporter superfamily.</text>
</comment>
<proteinExistence type="inferred from homology"/>
<keyword evidence="4" id="KW-0067">ATP-binding</keyword>
<evidence type="ECO:0000259" key="5">
    <source>
        <dbReference type="PROSITE" id="PS50893"/>
    </source>
</evidence>
<sequence length="290" mass="30810">MPRLEIVERDAVAPAPEGPVVEAKGLVIEYPGRFGGGGFRAVDGVDFSIQPGEVLGLVGESGSGKTTIGRAIGGLTRVSGGSLRVLGVELNGMRERQFRPQRGRLGFVFQDPATSFNPLLTIAQCIGEPLVVHGRASSAEAARDRIDELLEAVQLPASYGDRYPHELSGGQRQRASLARALALDPELLIADEPTSALDVSVQAKVLELFGELQERFGFAALFITHDLAVVDLLAHRIAVLHQGEIAEQGPTASVLGSPSDDYTRRLLASLPVPDPVEQAARREQRAASAG</sequence>
<dbReference type="PROSITE" id="PS50893">
    <property type="entry name" value="ABC_TRANSPORTER_2"/>
    <property type="match status" value="1"/>
</dbReference>
<dbReference type="Proteomes" id="UP001157034">
    <property type="component" value="Unassembled WGS sequence"/>
</dbReference>
<protein>
    <recommendedName>
        <fullName evidence="5">ABC transporter domain-containing protein</fullName>
    </recommendedName>
</protein>
<dbReference type="InterPro" id="IPR003439">
    <property type="entry name" value="ABC_transporter-like_ATP-bd"/>
</dbReference>
<evidence type="ECO:0000313" key="7">
    <source>
        <dbReference type="Proteomes" id="UP001157034"/>
    </source>
</evidence>
<dbReference type="CDD" id="cd03257">
    <property type="entry name" value="ABC_NikE_OppD_transporters"/>
    <property type="match status" value="1"/>
</dbReference>
<evidence type="ECO:0000256" key="3">
    <source>
        <dbReference type="ARBA" id="ARBA00022741"/>
    </source>
</evidence>
<dbReference type="EMBL" id="BSVB01000001">
    <property type="protein sequence ID" value="GMA93581.1"/>
    <property type="molecule type" value="Genomic_DNA"/>
</dbReference>
<dbReference type="SUPFAM" id="SSF52540">
    <property type="entry name" value="P-loop containing nucleoside triphosphate hydrolases"/>
    <property type="match status" value="1"/>
</dbReference>
<dbReference type="SMART" id="SM00382">
    <property type="entry name" value="AAA"/>
    <property type="match status" value="1"/>
</dbReference>
<dbReference type="PANTHER" id="PTHR43776">
    <property type="entry name" value="TRANSPORT ATP-BINDING PROTEIN"/>
    <property type="match status" value="1"/>
</dbReference>
<dbReference type="Gene3D" id="3.40.50.300">
    <property type="entry name" value="P-loop containing nucleotide triphosphate hydrolases"/>
    <property type="match status" value="1"/>
</dbReference>
<dbReference type="InterPro" id="IPR027417">
    <property type="entry name" value="P-loop_NTPase"/>
</dbReference>
<dbReference type="PANTHER" id="PTHR43776:SF7">
    <property type="entry name" value="D,D-DIPEPTIDE TRANSPORT ATP-BINDING PROTEIN DDPF-RELATED"/>
    <property type="match status" value="1"/>
</dbReference>
<comment type="caution">
    <text evidence="6">The sequence shown here is derived from an EMBL/GenBank/DDBJ whole genome shotgun (WGS) entry which is preliminary data.</text>
</comment>
<keyword evidence="3" id="KW-0547">Nucleotide-binding</keyword>
<evidence type="ECO:0000256" key="2">
    <source>
        <dbReference type="ARBA" id="ARBA00022448"/>
    </source>
</evidence>
<name>A0ABQ6JZ20_9MICO</name>
<accession>A0ABQ6JZ20</accession>
<keyword evidence="7" id="KW-1185">Reference proteome</keyword>
<feature type="domain" description="ABC transporter" evidence="5">
    <location>
        <begin position="21"/>
        <end position="267"/>
    </location>
</feature>
<dbReference type="InterPro" id="IPR050319">
    <property type="entry name" value="ABC_transp_ATP-bind"/>
</dbReference>